<keyword evidence="3" id="KW-1185">Reference proteome</keyword>
<evidence type="ECO:0000313" key="3">
    <source>
        <dbReference type="Proteomes" id="UP000023152"/>
    </source>
</evidence>
<name>X6MXW7_RETFI</name>
<gene>
    <name evidence="2" type="ORF">RFI_18568</name>
</gene>
<dbReference type="Proteomes" id="UP000023152">
    <property type="component" value="Unassembled WGS sequence"/>
</dbReference>
<feature type="compositionally biased region" description="Acidic residues" evidence="1">
    <location>
        <begin position="8"/>
        <end position="37"/>
    </location>
</feature>
<feature type="compositionally biased region" description="Polar residues" evidence="1">
    <location>
        <begin position="162"/>
        <end position="174"/>
    </location>
</feature>
<feature type="compositionally biased region" description="Polar residues" evidence="1">
    <location>
        <begin position="189"/>
        <end position="199"/>
    </location>
</feature>
<feature type="region of interest" description="Disordered" evidence="1">
    <location>
        <begin position="93"/>
        <end position="221"/>
    </location>
</feature>
<reference evidence="2 3" key="1">
    <citation type="journal article" date="2013" name="Curr. Biol.">
        <title>The Genome of the Foraminiferan Reticulomyxa filosa.</title>
        <authorList>
            <person name="Glockner G."/>
            <person name="Hulsmann N."/>
            <person name="Schleicher M."/>
            <person name="Noegel A.A."/>
            <person name="Eichinger L."/>
            <person name="Gallinger C."/>
            <person name="Pawlowski J."/>
            <person name="Sierra R."/>
            <person name="Euteneuer U."/>
            <person name="Pillet L."/>
            <person name="Moustafa A."/>
            <person name="Platzer M."/>
            <person name="Groth M."/>
            <person name="Szafranski K."/>
            <person name="Schliwa M."/>
        </authorList>
    </citation>
    <scope>NUCLEOTIDE SEQUENCE [LARGE SCALE GENOMIC DNA]</scope>
</reference>
<protein>
    <submittedName>
        <fullName evidence="2">Neurofilament light polypeptide-like protein</fullName>
    </submittedName>
</protein>
<feature type="compositionally biased region" description="Basic and acidic residues" evidence="1">
    <location>
        <begin position="104"/>
        <end position="115"/>
    </location>
</feature>
<evidence type="ECO:0000313" key="2">
    <source>
        <dbReference type="EMBL" id="ETO18686.1"/>
    </source>
</evidence>
<comment type="caution">
    <text evidence="2">The sequence shown here is derived from an EMBL/GenBank/DDBJ whole genome shotgun (WGS) entry which is preliminary data.</text>
</comment>
<feature type="region of interest" description="Disordered" evidence="1">
    <location>
        <begin position="1"/>
        <end position="70"/>
    </location>
</feature>
<dbReference type="EMBL" id="ASPP01014544">
    <property type="protein sequence ID" value="ETO18686.1"/>
    <property type="molecule type" value="Genomic_DNA"/>
</dbReference>
<accession>X6MXW7</accession>
<evidence type="ECO:0000256" key="1">
    <source>
        <dbReference type="SAM" id="MobiDB-lite"/>
    </source>
</evidence>
<dbReference type="AlphaFoldDB" id="X6MXW7"/>
<feature type="compositionally biased region" description="Basic residues" evidence="1">
    <location>
        <begin position="200"/>
        <end position="220"/>
    </location>
</feature>
<feature type="compositionally biased region" description="Polar residues" evidence="1">
    <location>
        <begin position="123"/>
        <end position="132"/>
    </location>
</feature>
<proteinExistence type="predicted"/>
<sequence>MKYIKTEEEQEDEILVEEEEEEEEEEVEKDEKEEEEEALKRAFGSAFEEDTKVKETSNKGSTTSDGSVLWSERVRNGTVIEHTSNEVALPLFQFGGTGPADASKMVKHDSAKSDESNSVDEGYSSSSFNTAPLDSVRSVGFVPFATAPPKKGPLQSKEEPANTLTRGQRSQTIIGSDPQARSKNKSHNRSQTQTNGPSNNKKHHSKVKAKSKAKARKRGRSTWSRELDVLLARMIEDAMTDSIVEMYQSIKNRPNASLLGSLEHKLRHLTDNHSGLPSQFKQMIGNALDSDIEEQGSFKE</sequence>
<organism evidence="2 3">
    <name type="scientific">Reticulomyxa filosa</name>
    <dbReference type="NCBI Taxonomy" id="46433"/>
    <lineage>
        <taxon>Eukaryota</taxon>
        <taxon>Sar</taxon>
        <taxon>Rhizaria</taxon>
        <taxon>Retaria</taxon>
        <taxon>Foraminifera</taxon>
        <taxon>Monothalamids</taxon>
        <taxon>Reticulomyxidae</taxon>
        <taxon>Reticulomyxa</taxon>
    </lineage>
</organism>